<accession>A0ACB0JMI3</accession>
<name>A0ACB0JMI3_TRIPR</name>
<evidence type="ECO:0000313" key="2">
    <source>
        <dbReference type="Proteomes" id="UP001177021"/>
    </source>
</evidence>
<dbReference type="EMBL" id="CASHSV030000076">
    <property type="protein sequence ID" value="CAJ2645442.1"/>
    <property type="molecule type" value="Genomic_DNA"/>
</dbReference>
<comment type="caution">
    <text evidence="1">The sequence shown here is derived from an EMBL/GenBank/DDBJ whole genome shotgun (WGS) entry which is preliminary data.</text>
</comment>
<proteinExistence type="predicted"/>
<gene>
    <name evidence="1" type="ORF">MILVUS5_LOCUS14339</name>
</gene>
<evidence type="ECO:0000313" key="1">
    <source>
        <dbReference type="EMBL" id="CAJ2645442.1"/>
    </source>
</evidence>
<sequence>MSRSIEQPPPPPPSPLLSDHSFQTSNSRSVFSGSSSHRFMDPDVIEIPPPPTHNKPSNLLKQKKEAIVPDVIDIDNDEDSSDLVLVGEKVVKMNKGKTIESVHNGYGDHQTMEDFDNIYFPSVIDKSGPSSRVESSNGYTSVSNNVINIDGDGSDHSYDDDGDDVDDFSDLFMDDYMDVDNYTLLQEHFDNANIPPGIEAPVPWLKEYDLGSNKNESSLFYPSLHIPQSDSKNSQVSGFFQPTWPLEPIKPEIQGPTESNSSVQNKIVCVDHISKLELPSQLFSQSVPSKKKFDFTQSRRRKLKLALGAESSTSNLFLGPSGKKKPYVFDSSTNFSSLDNSAAMKLPHGGESPHWKLLESAKKAAATASLGSHHSNFFGPVDGPFPFPGTDFVNPWLSSSHFNPYPSYTANPGFFNPFVPLHATPEQLFNNPWVHNSAKDGNNGTTADSTVVTISDEVRDEILKKFQNFKQFDTIDDTSDHYFVRTNSSMTQHSKNWVKRIQEEWKLLEKDLPDSIFVRVYESRIDLLRAVIIGAEGTPYHDGLFFFDVFFPSGFPNVPPQVYYHSGGLRLNPNLYNCGKVCLSLLNTWSGNKNEKWLPGVSTILQVLVSIQGLILNTKPYFNEPGYARLSGSAEGEMRSLRYNEDTFLSSLRTMVYLIRRPPKSFEDFVKGHFCSRAQDILVACKAYMDGAQVGCLVKGGVQDVDQGDKSCSKEFKNSLAAYVDMLVKEFTQVGARDCDKFLSSSTVSNKPSE</sequence>
<organism evidence="1 2">
    <name type="scientific">Trifolium pratense</name>
    <name type="common">Red clover</name>
    <dbReference type="NCBI Taxonomy" id="57577"/>
    <lineage>
        <taxon>Eukaryota</taxon>
        <taxon>Viridiplantae</taxon>
        <taxon>Streptophyta</taxon>
        <taxon>Embryophyta</taxon>
        <taxon>Tracheophyta</taxon>
        <taxon>Spermatophyta</taxon>
        <taxon>Magnoliopsida</taxon>
        <taxon>eudicotyledons</taxon>
        <taxon>Gunneridae</taxon>
        <taxon>Pentapetalae</taxon>
        <taxon>rosids</taxon>
        <taxon>fabids</taxon>
        <taxon>Fabales</taxon>
        <taxon>Fabaceae</taxon>
        <taxon>Papilionoideae</taxon>
        <taxon>50 kb inversion clade</taxon>
        <taxon>NPAAA clade</taxon>
        <taxon>Hologalegina</taxon>
        <taxon>IRL clade</taxon>
        <taxon>Trifolieae</taxon>
        <taxon>Trifolium</taxon>
    </lineage>
</organism>
<dbReference type="Proteomes" id="UP001177021">
    <property type="component" value="Unassembled WGS sequence"/>
</dbReference>
<keyword evidence="2" id="KW-1185">Reference proteome</keyword>
<reference evidence="1" key="1">
    <citation type="submission" date="2023-10" db="EMBL/GenBank/DDBJ databases">
        <authorList>
            <person name="Rodriguez Cubillos JULIANA M."/>
            <person name="De Vega J."/>
        </authorList>
    </citation>
    <scope>NUCLEOTIDE SEQUENCE</scope>
</reference>
<protein>
    <submittedName>
        <fullName evidence="1">Uncharacterized protein</fullName>
    </submittedName>
</protein>